<accession>A0A2P4X8N6</accession>
<evidence type="ECO:0000313" key="2">
    <source>
        <dbReference type="EMBL" id="POM61911.1"/>
    </source>
</evidence>
<dbReference type="Pfam" id="PF03732">
    <property type="entry name" value="Retrotrans_gag"/>
    <property type="match status" value="1"/>
</dbReference>
<dbReference type="AlphaFoldDB" id="A0A2P4X8N6"/>
<feature type="domain" description="Retrotransposon gag" evidence="1">
    <location>
        <begin position="11"/>
        <end position="77"/>
    </location>
</feature>
<organism evidence="2 3">
    <name type="scientific">Phytophthora palmivora</name>
    <dbReference type="NCBI Taxonomy" id="4796"/>
    <lineage>
        <taxon>Eukaryota</taxon>
        <taxon>Sar</taxon>
        <taxon>Stramenopiles</taxon>
        <taxon>Oomycota</taxon>
        <taxon>Peronosporomycetes</taxon>
        <taxon>Peronosporales</taxon>
        <taxon>Peronosporaceae</taxon>
        <taxon>Phytophthora</taxon>
    </lineage>
</organism>
<reference evidence="2 3" key="1">
    <citation type="journal article" date="2017" name="Genome Biol. Evol.">
        <title>Phytophthora megakarya and P. palmivora, closely related causal agents of cacao black pod rot, underwent increases in genome sizes and gene numbers by different mechanisms.</title>
        <authorList>
            <person name="Ali S.S."/>
            <person name="Shao J."/>
            <person name="Lary D.J."/>
            <person name="Kronmiller B."/>
            <person name="Shen D."/>
            <person name="Strem M.D."/>
            <person name="Amoako-Attah I."/>
            <person name="Akrofi A.Y."/>
            <person name="Begoude B.A."/>
            <person name="Ten Hoopen G.M."/>
            <person name="Coulibaly K."/>
            <person name="Kebe B.I."/>
            <person name="Melnick R.L."/>
            <person name="Guiltinan M.J."/>
            <person name="Tyler B.M."/>
            <person name="Meinhardt L.W."/>
            <person name="Bailey B.A."/>
        </authorList>
    </citation>
    <scope>NUCLEOTIDE SEQUENCE [LARGE SCALE GENOMIC DNA]</scope>
    <source>
        <strain evidence="3">sbr112.9</strain>
    </source>
</reference>
<comment type="caution">
    <text evidence="2">The sequence shown here is derived from an EMBL/GenBank/DDBJ whole genome shotgun (WGS) entry which is preliminary data.</text>
</comment>
<dbReference type="OrthoDB" id="123554at2759"/>
<gene>
    <name evidence="2" type="ORF">PHPALM_28999</name>
</gene>
<dbReference type="Proteomes" id="UP000237271">
    <property type="component" value="Unassembled WGS sequence"/>
</dbReference>
<dbReference type="EMBL" id="NCKW01015736">
    <property type="protein sequence ID" value="POM61911.1"/>
    <property type="molecule type" value="Genomic_DNA"/>
</dbReference>
<dbReference type="InterPro" id="IPR005162">
    <property type="entry name" value="Retrotrans_gag_dom"/>
</dbReference>
<protein>
    <submittedName>
        <fullName evidence="2">Gag protein</fullName>
    </submittedName>
</protein>
<evidence type="ECO:0000313" key="3">
    <source>
        <dbReference type="Proteomes" id="UP000237271"/>
    </source>
</evidence>
<evidence type="ECO:0000259" key="1">
    <source>
        <dbReference type="Pfam" id="PF03732"/>
    </source>
</evidence>
<proteinExistence type="predicted"/>
<sequence>MDAALITTKRRQLCERLQTGFLLANYEYRQRSRFLACKQEKLELFEYTQKMRVLAASPVVNPLSEHIKMTMFMDGLSRRQLFHVHANCMEQVIQTAL</sequence>
<name>A0A2P4X8N6_9STRA</name>
<keyword evidence="3" id="KW-1185">Reference proteome</keyword>